<dbReference type="FunFam" id="3.90.190.10:FF:000040">
    <property type="entry name" value="mRNA-capping enzyme"/>
    <property type="match status" value="1"/>
</dbReference>
<feature type="binding site" evidence="15">
    <location>
        <begin position="386"/>
        <end position="388"/>
    </location>
    <ligand>
        <name>GTP</name>
        <dbReference type="ChEBI" id="CHEBI:37565"/>
    </ligand>
</feature>
<comment type="similarity">
    <text evidence="12">In the C-terminal section; belongs to the eukaryotic GTase family.</text>
</comment>
<evidence type="ECO:0000256" key="10">
    <source>
        <dbReference type="ARBA" id="ARBA00023242"/>
    </source>
</evidence>
<keyword evidence="2 12" id="KW-0507">mRNA processing</keyword>
<evidence type="ECO:0000256" key="8">
    <source>
        <dbReference type="ARBA" id="ARBA00023042"/>
    </source>
</evidence>
<dbReference type="PIRSF" id="PIRSF036958">
    <property type="entry name" value="mRNA_capping_HCE"/>
    <property type="match status" value="1"/>
</dbReference>
<dbReference type="PROSITE" id="PS50056">
    <property type="entry name" value="TYR_PHOSPHATASE_2"/>
    <property type="match status" value="1"/>
</dbReference>
<dbReference type="Gene3D" id="2.40.50.140">
    <property type="entry name" value="Nucleic acid-binding proteins"/>
    <property type="match status" value="1"/>
</dbReference>
<evidence type="ECO:0000256" key="5">
    <source>
        <dbReference type="ARBA" id="ARBA00022741"/>
    </source>
</evidence>
<dbReference type="FunFam" id="3.30.470.30:FF:000040">
    <property type="entry name" value="mRNA-capping enzyme"/>
    <property type="match status" value="1"/>
</dbReference>
<feature type="binding site" evidence="15">
    <location>
        <position position="359"/>
    </location>
    <ligand>
        <name>GTP</name>
        <dbReference type="ChEBI" id="CHEBI:37565"/>
    </ligand>
</feature>
<dbReference type="PANTHER" id="PTHR10367">
    <property type="entry name" value="MRNA-CAPPING ENZYME"/>
    <property type="match status" value="1"/>
</dbReference>
<dbReference type="Pfam" id="PF01331">
    <property type="entry name" value="mRNA_cap_enzyme"/>
    <property type="match status" value="1"/>
</dbReference>
<feature type="binding site" evidence="15">
    <location>
        <position position="343"/>
    </location>
    <ligand>
        <name>GTP</name>
        <dbReference type="ChEBI" id="CHEBI:37565"/>
    </ligand>
</feature>
<evidence type="ECO:0000256" key="13">
    <source>
        <dbReference type="PIRSR" id="PIRSR036958-1"/>
    </source>
</evidence>
<accession>A0A5S6QUV6</accession>
<feature type="active site" description="Phosphocysteine intermediate" evidence="13">
    <location>
        <position position="183"/>
    </location>
</feature>
<evidence type="ECO:0000256" key="4">
    <source>
        <dbReference type="ARBA" id="ARBA00022695"/>
    </source>
</evidence>
<comment type="function">
    <text evidence="12">Bifunctional mRNA-capping enzyme exhibiting RNA 5'-triphosphate monophosphatase activity in the N-terminal part and mRNA guanylyltransferase activity in the C-terminal part. Catalyzes the first two steps of cap formation: by removing the gamma-phosphate from the 5'-triphosphate end of nascent mRNA to yield a diphosphate end, and by transferring the GMP moiety of GTP to the 5'-diphosphate terminus of RNA via a covalent enzyme-GMP reaction intermediate.</text>
</comment>
<dbReference type="SUPFAM" id="SSF50249">
    <property type="entry name" value="Nucleic acid-binding proteins"/>
    <property type="match status" value="1"/>
</dbReference>
<dbReference type="GO" id="GO:0005525">
    <property type="term" value="F:GTP binding"/>
    <property type="evidence" value="ECO:0007669"/>
    <property type="project" value="UniProtKB-UniRule"/>
</dbReference>
<keyword evidence="19" id="KW-1185">Reference proteome</keyword>
<organism evidence="19 20">
    <name type="scientific">Trichuris muris</name>
    <name type="common">Mouse whipworm</name>
    <dbReference type="NCBI Taxonomy" id="70415"/>
    <lineage>
        <taxon>Eukaryota</taxon>
        <taxon>Metazoa</taxon>
        <taxon>Ecdysozoa</taxon>
        <taxon>Nematoda</taxon>
        <taxon>Enoplea</taxon>
        <taxon>Dorylaimia</taxon>
        <taxon>Trichinellida</taxon>
        <taxon>Trichuridae</taxon>
        <taxon>Trichuris</taxon>
    </lineage>
</organism>
<dbReference type="SUPFAM" id="SSF52799">
    <property type="entry name" value="(Phosphotyrosine protein) phosphatases II"/>
    <property type="match status" value="1"/>
</dbReference>
<dbReference type="GO" id="GO:0004721">
    <property type="term" value="F:phosphoprotein phosphatase activity"/>
    <property type="evidence" value="ECO:0007669"/>
    <property type="project" value="UniProtKB-UniRule"/>
</dbReference>
<dbReference type="Gene3D" id="3.30.470.30">
    <property type="entry name" value="DNA ligase/mRNA capping enzyme"/>
    <property type="match status" value="1"/>
</dbReference>
<dbReference type="GO" id="GO:0005634">
    <property type="term" value="C:nucleus"/>
    <property type="evidence" value="ECO:0007669"/>
    <property type="project" value="UniProtKB-SubCell"/>
</dbReference>
<dbReference type="InterPro" id="IPR000340">
    <property type="entry name" value="Dual-sp_phosphatase_cat-dom"/>
</dbReference>
<dbReference type="InterPro" id="IPR051029">
    <property type="entry name" value="mRNA_Capping_Enz/RNA_Phosphat"/>
</dbReference>
<keyword evidence="4 12" id="KW-0548">Nucleotidyltransferase</keyword>
<comment type="catalytic activity">
    <reaction evidence="11">
        <text>a 5'-end diphospho-ribonucleoside in mRNA + GTP + H(+) = a 5'-end (5'-triphosphoguanosine)-ribonucleoside in mRNA + diphosphate</text>
        <dbReference type="Rhea" id="RHEA:67012"/>
        <dbReference type="Rhea" id="RHEA-COMP:17165"/>
        <dbReference type="Rhea" id="RHEA-COMP:17166"/>
        <dbReference type="ChEBI" id="CHEBI:15378"/>
        <dbReference type="ChEBI" id="CHEBI:33019"/>
        <dbReference type="ChEBI" id="CHEBI:37565"/>
        <dbReference type="ChEBI" id="CHEBI:167616"/>
        <dbReference type="ChEBI" id="CHEBI:167617"/>
        <dbReference type="EC" id="2.7.7.50"/>
    </reaction>
    <physiologicalReaction direction="left-to-right" evidence="11">
        <dbReference type="Rhea" id="RHEA:67013"/>
    </physiologicalReaction>
</comment>
<keyword evidence="6 12" id="KW-0378">Hydrolase</keyword>
<feature type="region of interest" description="Disordered" evidence="16">
    <location>
        <begin position="251"/>
        <end position="271"/>
    </location>
</feature>
<dbReference type="InterPro" id="IPR012340">
    <property type="entry name" value="NA-bd_OB-fold"/>
</dbReference>
<dbReference type="InterPro" id="IPR017074">
    <property type="entry name" value="mRNA_cap_enz_bifunc"/>
</dbReference>
<keyword evidence="8 12" id="KW-0506">mRNA capping</keyword>
<feature type="domain" description="Tyrosine specific protein phosphatases" evidence="18">
    <location>
        <begin position="162"/>
        <end position="228"/>
    </location>
</feature>
<evidence type="ECO:0000256" key="14">
    <source>
        <dbReference type="PIRSR" id="PIRSR036958-2"/>
    </source>
</evidence>
<evidence type="ECO:0000256" key="9">
    <source>
        <dbReference type="ARBA" id="ARBA00023134"/>
    </source>
</evidence>
<dbReference type="GO" id="GO:0004484">
    <property type="term" value="F:mRNA guanylyltransferase activity"/>
    <property type="evidence" value="ECO:0007669"/>
    <property type="project" value="UniProtKB-UniRule"/>
</dbReference>
<dbReference type="Proteomes" id="UP000046395">
    <property type="component" value="Unassembled WGS sequence"/>
</dbReference>
<evidence type="ECO:0000256" key="16">
    <source>
        <dbReference type="SAM" id="MobiDB-lite"/>
    </source>
</evidence>
<dbReference type="EC" id="2.7.7.50" evidence="12"/>
<dbReference type="SMART" id="SM00195">
    <property type="entry name" value="DSPc"/>
    <property type="match status" value="1"/>
</dbReference>
<feature type="active site" description="N6-GMP-lysine intermediate" evidence="14">
    <location>
        <position position="338"/>
    </location>
</feature>
<evidence type="ECO:0000256" key="2">
    <source>
        <dbReference type="ARBA" id="ARBA00022664"/>
    </source>
</evidence>
<dbReference type="Gene3D" id="3.90.190.10">
    <property type="entry name" value="Protein tyrosine phosphatase superfamily"/>
    <property type="match status" value="1"/>
</dbReference>
<dbReference type="STRING" id="70415.A0A5S6QUV6"/>
<feature type="compositionally biased region" description="Acidic residues" evidence="16">
    <location>
        <begin position="252"/>
        <end position="261"/>
    </location>
</feature>
<evidence type="ECO:0000256" key="12">
    <source>
        <dbReference type="PIRNR" id="PIRNR036958"/>
    </source>
</evidence>
<comment type="subcellular location">
    <subcellularLocation>
        <location evidence="1 12">Nucleus</location>
    </subcellularLocation>
</comment>
<evidence type="ECO:0000256" key="11">
    <source>
        <dbReference type="ARBA" id="ARBA00044624"/>
    </source>
</evidence>
<protein>
    <recommendedName>
        <fullName evidence="12">mRNA-capping enzyme</fullName>
    </recommendedName>
    <domain>
        <recommendedName>
            <fullName evidence="12">mRNA 5'-triphosphate monophosphatase</fullName>
            <ecNumber evidence="12">3.6.1.74</ecNumber>
        </recommendedName>
        <alternativeName>
            <fullName evidence="12">mRNA 5'-phosphatase</fullName>
        </alternativeName>
    </domain>
    <domain>
        <recommendedName>
            <fullName evidence="12">mRNA guanylyltransferase</fullName>
            <ecNumber evidence="12">2.7.7.50</ecNumber>
        </recommendedName>
        <alternativeName>
            <fullName evidence="12">GTP--RNA guanylyltransferase</fullName>
            <shortName evidence="12">GTase</shortName>
        </alternativeName>
    </domain>
</protein>
<evidence type="ECO:0000256" key="7">
    <source>
        <dbReference type="ARBA" id="ARBA00022912"/>
    </source>
</evidence>
<dbReference type="InterPro" id="IPR020422">
    <property type="entry name" value="TYR_PHOSPHATASE_DUAL_dom"/>
</dbReference>
<evidence type="ECO:0000256" key="1">
    <source>
        <dbReference type="ARBA" id="ARBA00004123"/>
    </source>
</evidence>
<feature type="binding site" evidence="15">
    <location>
        <begin position="568"/>
        <end position="573"/>
    </location>
    <ligand>
        <name>GTP</name>
        <dbReference type="ChEBI" id="CHEBI:37565"/>
    </ligand>
</feature>
<evidence type="ECO:0000256" key="15">
    <source>
        <dbReference type="PIRSR" id="PIRSR036958-3"/>
    </source>
</evidence>
<evidence type="ECO:0000259" key="18">
    <source>
        <dbReference type="PROSITE" id="PS50056"/>
    </source>
</evidence>
<comment type="similarity">
    <text evidence="12">In the N-terminal section; belongs to the non-receptor class of the protein-tyrosine phosphatase family.</text>
</comment>
<keyword evidence="10 12" id="KW-0539">Nucleus</keyword>
<evidence type="ECO:0000313" key="20">
    <source>
        <dbReference type="WBParaSite" id="TMUE_3000011186.1"/>
    </source>
</evidence>
<dbReference type="CDD" id="cd07895">
    <property type="entry name" value="Adenylation_mRNA_capping"/>
    <property type="match status" value="1"/>
</dbReference>
<dbReference type="PROSITE" id="PS00383">
    <property type="entry name" value="TYR_PHOSPHATASE_1"/>
    <property type="match status" value="1"/>
</dbReference>
<dbReference type="Pfam" id="PF00782">
    <property type="entry name" value="DSPc"/>
    <property type="match status" value="1"/>
</dbReference>
<dbReference type="InterPro" id="IPR029021">
    <property type="entry name" value="Prot-tyrosine_phosphatase-like"/>
</dbReference>
<dbReference type="InterPro" id="IPR001339">
    <property type="entry name" value="mRNA_cap_enzyme_adenylation"/>
</dbReference>
<dbReference type="Pfam" id="PF03919">
    <property type="entry name" value="mRNA_cap_C"/>
    <property type="match status" value="1"/>
</dbReference>
<evidence type="ECO:0000259" key="17">
    <source>
        <dbReference type="PROSITE" id="PS50054"/>
    </source>
</evidence>
<keyword evidence="9 12" id="KW-0342">GTP-binding</keyword>
<reference evidence="20" key="1">
    <citation type="submission" date="2019-12" db="UniProtKB">
        <authorList>
            <consortium name="WormBaseParasite"/>
        </authorList>
    </citation>
    <scope>IDENTIFICATION</scope>
</reference>
<dbReference type="PANTHER" id="PTHR10367:SF17">
    <property type="entry name" value="MRNA-CAPPING ENZYME"/>
    <property type="match status" value="1"/>
</dbReference>
<dbReference type="GO" id="GO:0006370">
    <property type="term" value="P:7-methylguanosine mRNA capping"/>
    <property type="evidence" value="ECO:0007669"/>
    <property type="project" value="UniProtKB-UniRule"/>
</dbReference>
<keyword evidence="5 12" id="KW-0547">Nucleotide-binding</keyword>
<dbReference type="GO" id="GO:0140818">
    <property type="term" value="F:mRNA 5'-triphosphate monophosphatase activity"/>
    <property type="evidence" value="ECO:0007669"/>
    <property type="project" value="UniProtKB-EC"/>
</dbReference>
<sequence length="629" mass="72470">MYLTIFCRELFAKSWNRIVRKLKWLLLGTLTAVCLVFEAHDLFRSNFAKMSKRPWSNSNGELGPPRRWMHCPRKGKVVSGLFLPFKTPLSSRYDDMVPESNRFYPSMVLEGGEPGEKEVGLWIDLTNTTRFYNKKEVENAGVEYVKLNCKGFGECPSEAQVQEFISICKSFAKRSDKIVAVHCTHGFNRTGFLIASYLVIENNCSIDAAIAAFVSARPPGIYKQEYLQELFRRFDDVAFTPEAPLLPNWCLDEPDEDETDAEAPSKKRAEVSEGASFADGCIPDVELVTDRDTVNYVHKTCKEYCNYGKKDFPGSQPVSLDRDNIELLRLHPYMVSWKADGIRYLMFMDGKQRTFLIDRDNNVFLAPTLTFLLPDGDTHLTKTLVDGELVFDTVNGQRTPRYLIYDVVAYCDDLVREQPFHERHRIIRKRIIDPRIAALGRHRIIREREPFGVRQKPFFELCSIEKVFSLDVGHETDGVVFQRVDEPYMGGRCPTVLKWKPSCLNSVDFLLQIRKEKREGMISEYVGNLMVLGVDVPFDRMPITKDLWKYNNKIIECSVTNGRWTFMRERTDKSVPNSYETALGVRKSIRFPIMKADLVKFIMENSLKYQLTPGSFVRLEHASLAPDHH</sequence>
<comment type="catalytic activity">
    <reaction evidence="12">
        <text>a 5'-end triphospho-ribonucleoside in mRNA + H2O = a 5'-end diphospho-ribonucleoside in mRNA + phosphate + H(+)</text>
        <dbReference type="Rhea" id="RHEA:67004"/>
        <dbReference type="Rhea" id="RHEA-COMP:17164"/>
        <dbReference type="Rhea" id="RHEA-COMP:17165"/>
        <dbReference type="ChEBI" id="CHEBI:15377"/>
        <dbReference type="ChEBI" id="CHEBI:15378"/>
        <dbReference type="ChEBI" id="CHEBI:43474"/>
        <dbReference type="ChEBI" id="CHEBI:167616"/>
        <dbReference type="ChEBI" id="CHEBI:167618"/>
        <dbReference type="EC" id="3.6.1.74"/>
    </reaction>
</comment>
<keyword evidence="7" id="KW-0904">Protein phosphatase</keyword>
<dbReference type="FunFam" id="2.40.50.140:FF:000291">
    <property type="entry name" value="mRNA-capping enzyme"/>
    <property type="match status" value="1"/>
</dbReference>
<dbReference type="SUPFAM" id="SSF56091">
    <property type="entry name" value="DNA ligase/mRNA capping enzyme, catalytic domain"/>
    <property type="match status" value="1"/>
</dbReference>
<dbReference type="AlphaFoldDB" id="A0A5S6QUV6"/>
<keyword evidence="3 12" id="KW-0808">Transferase</keyword>
<dbReference type="GO" id="GO:0005524">
    <property type="term" value="F:ATP binding"/>
    <property type="evidence" value="ECO:0007669"/>
    <property type="project" value="InterPro"/>
</dbReference>
<feature type="binding site" evidence="15">
    <location>
        <begin position="498"/>
        <end position="500"/>
    </location>
    <ligand>
        <name>GTP</name>
        <dbReference type="ChEBI" id="CHEBI:37565"/>
    </ligand>
</feature>
<dbReference type="PROSITE" id="PS50054">
    <property type="entry name" value="TYR_PHOSPHATASE_DUAL"/>
    <property type="match status" value="1"/>
</dbReference>
<evidence type="ECO:0000256" key="6">
    <source>
        <dbReference type="ARBA" id="ARBA00022801"/>
    </source>
</evidence>
<evidence type="ECO:0000313" key="19">
    <source>
        <dbReference type="Proteomes" id="UP000046395"/>
    </source>
</evidence>
<dbReference type="EC" id="3.6.1.74" evidence="12"/>
<dbReference type="InterPro" id="IPR016130">
    <property type="entry name" value="Tyr_Pase_AS"/>
</dbReference>
<proteinExistence type="inferred from homology"/>
<dbReference type="InterPro" id="IPR013846">
    <property type="entry name" value="mRNA_cap_enzyme_C"/>
</dbReference>
<dbReference type="InterPro" id="IPR000387">
    <property type="entry name" value="Tyr_Pase_dom"/>
</dbReference>
<evidence type="ECO:0000256" key="3">
    <source>
        <dbReference type="ARBA" id="ARBA00022679"/>
    </source>
</evidence>
<dbReference type="WBParaSite" id="TMUE_3000011186.1">
    <property type="protein sequence ID" value="TMUE_3000011186.1"/>
    <property type="gene ID" value="WBGene00301208"/>
</dbReference>
<feature type="domain" description="Tyrosine-protein phosphatase" evidence="17">
    <location>
        <begin position="73"/>
        <end position="240"/>
    </location>
</feature>
<name>A0A5S6QUV6_TRIMR</name>
<dbReference type="GO" id="GO:0004651">
    <property type="term" value="F:polynucleotide 5'-phosphatase activity"/>
    <property type="evidence" value="ECO:0007669"/>
    <property type="project" value="UniProtKB-UniRule"/>
</dbReference>